<gene>
    <name evidence="2" type="ORF">ERS417307_03217</name>
</gene>
<proteinExistence type="predicted"/>
<evidence type="ECO:0000313" key="3">
    <source>
        <dbReference type="Proteomes" id="UP000095419"/>
    </source>
</evidence>
<organism evidence="2 3">
    <name type="scientific">Bacteroides uniformis</name>
    <dbReference type="NCBI Taxonomy" id="820"/>
    <lineage>
        <taxon>Bacteria</taxon>
        <taxon>Pseudomonadati</taxon>
        <taxon>Bacteroidota</taxon>
        <taxon>Bacteroidia</taxon>
        <taxon>Bacteroidales</taxon>
        <taxon>Bacteroidaceae</taxon>
        <taxon>Bacteroides</taxon>
    </lineage>
</organism>
<name>A0A174L7U1_BACUN</name>
<sequence>MFHRMTSRYTAEVGTAVEKKPKRHEKRAADTTRVAKGTQGAGRPQAKKQYYAEE</sequence>
<feature type="region of interest" description="Disordered" evidence="1">
    <location>
        <begin position="1"/>
        <end position="54"/>
    </location>
</feature>
<dbReference type="Proteomes" id="UP000095419">
    <property type="component" value="Unassembled WGS sequence"/>
</dbReference>
<dbReference type="AlphaFoldDB" id="A0A174L7U1"/>
<protein>
    <submittedName>
        <fullName evidence="2">Uncharacterized protein</fullName>
    </submittedName>
</protein>
<accession>A0A174L7U1</accession>
<dbReference type="EMBL" id="CYZF01000010">
    <property type="protein sequence ID" value="CUP18931.1"/>
    <property type="molecule type" value="Genomic_DNA"/>
</dbReference>
<evidence type="ECO:0000313" key="2">
    <source>
        <dbReference type="EMBL" id="CUP18931.1"/>
    </source>
</evidence>
<evidence type="ECO:0000256" key="1">
    <source>
        <dbReference type="SAM" id="MobiDB-lite"/>
    </source>
</evidence>
<reference evidence="2 3" key="1">
    <citation type="submission" date="2015-09" db="EMBL/GenBank/DDBJ databases">
        <authorList>
            <consortium name="Pathogen Informatics"/>
        </authorList>
    </citation>
    <scope>NUCLEOTIDE SEQUENCE [LARGE SCALE GENOMIC DNA]</scope>
    <source>
        <strain evidence="2 3">2789STDY5608791</strain>
    </source>
</reference>